<proteinExistence type="predicted"/>
<dbReference type="AlphaFoldDB" id="A0A927N5Q1"/>
<evidence type="ECO:0000313" key="1">
    <source>
        <dbReference type="EMBL" id="MBE1612157.1"/>
    </source>
</evidence>
<comment type="caution">
    <text evidence="1">The sequence shown here is derived from an EMBL/GenBank/DDBJ whole genome shotgun (WGS) entry which is preliminary data.</text>
</comment>
<protein>
    <submittedName>
        <fullName evidence="1">Uncharacterized protein</fullName>
    </submittedName>
</protein>
<dbReference type="Proteomes" id="UP000638648">
    <property type="component" value="Unassembled WGS sequence"/>
</dbReference>
<name>A0A927N5Q1_9ACTN</name>
<gene>
    <name evidence="1" type="ORF">HEB94_009005</name>
</gene>
<evidence type="ECO:0000313" key="2">
    <source>
        <dbReference type="Proteomes" id="UP000638648"/>
    </source>
</evidence>
<dbReference type="EMBL" id="JADBEM010000001">
    <property type="protein sequence ID" value="MBE1612157.1"/>
    <property type="molecule type" value="Genomic_DNA"/>
</dbReference>
<dbReference type="RefSeq" id="WP_192755254.1">
    <property type="nucleotide sequence ID" value="NZ_BAABJL010000005.1"/>
</dbReference>
<accession>A0A927N5Q1</accession>
<organism evidence="1 2">
    <name type="scientific">Actinopolymorpha pittospori</name>
    <dbReference type="NCBI Taxonomy" id="648752"/>
    <lineage>
        <taxon>Bacteria</taxon>
        <taxon>Bacillati</taxon>
        <taxon>Actinomycetota</taxon>
        <taxon>Actinomycetes</taxon>
        <taxon>Propionibacteriales</taxon>
        <taxon>Actinopolymorphaceae</taxon>
        <taxon>Actinopolymorpha</taxon>
    </lineage>
</organism>
<reference evidence="1" key="1">
    <citation type="submission" date="2020-10" db="EMBL/GenBank/DDBJ databases">
        <title>Sequencing the genomes of 1000 actinobacteria strains.</title>
        <authorList>
            <person name="Klenk H.-P."/>
        </authorList>
    </citation>
    <scope>NUCLEOTIDE SEQUENCE</scope>
    <source>
        <strain evidence="1">DSM 45354</strain>
    </source>
</reference>
<sequence length="161" mass="18005">MIDEVYTATVHELVENFRSGLIAMLPIADRAMLNSRDVNPHDDWEQLAESIFDVFVRGSVRLDRVSLANRDQFPLPRYDFDLDSYSALSWIGCGSGPSSDLAFVRLLSHAEPFDTVQRVEVDPVTLEAGQRRTFPWASVSFVLVRRSPVGTAVAQHIDAIA</sequence>
<keyword evidence="2" id="KW-1185">Reference proteome</keyword>